<sequence>MDNATHACGHAGRRAAASPGGRGGGAFQWWEWAGYQVFASVSLVRILDVVTICMTGARRIATGGTNVVSEPART</sequence>
<dbReference type="EMBL" id="DAAOEA010000025">
    <property type="protein sequence ID" value="HAD2653678.1"/>
    <property type="molecule type" value="Genomic_DNA"/>
</dbReference>
<comment type="caution">
    <text evidence="3">The sequence shown here is derived from an EMBL/GenBank/DDBJ whole genome shotgun (WGS) entry which is preliminary data.</text>
</comment>
<dbReference type="EMBL" id="DAAOEH010000026">
    <property type="protein sequence ID" value="HAD2687071.1"/>
    <property type="molecule type" value="Genomic_DNA"/>
</dbReference>
<name>A0A3Z7QRZ4_SALET</name>
<reference evidence="3" key="1">
    <citation type="journal article" date="2018" name="Genome Biol.">
        <title>SKESA: strategic k-mer extension for scrupulous assemblies.</title>
        <authorList>
            <person name="Souvorov A."/>
            <person name="Agarwala R."/>
            <person name="Lipman D.J."/>
        </authorList>
    </citation>
    <scope>NUCLEOTIDE SEQUENCE</scope>
    <source>
        <strain evidence="3">Salmonella enterica subsp. enterica</strain>
    </source>
</reference>
<feature type="region of interest" description="Disordered" evidence="1">
    <location>
        <begin position="1"/>
        <end position="22"/>
    </location>
</feature>
<dbReference type="AlphaFoldDB" id="A0A3Z7QRZ4"/>
<feature type="compositionally biased region" description="Low complexity" evidence="1">
    <location>
        <begin position="1"/>
        <end position="19"/>
    </location>
</feature>
<protein>
    <submittedName>
        <fullName evidence="3">Uncharacterized protein</fullName>
    </submittedName>
</protein>
<evidence type="ECO:0000256" key="1">
    <source>
        <dbReference type="SAM" id="MobiDB-lite"/>
    </source>
</evidence>
<evidence type="ECO:0000313" key="2">
    <source>
        <dbReference type="EMBL" id="HAD2551589.1"/>
    </source>
</evidence>
<gene>
    <name evidence="2" type="ORF">G1H51_22320</name>
    <name evidence="4" type="ORF">G1H77_22230</name>
    <name evidence="3" type="ORF">G1I19_22285</name>
</gene>
<proteinExistence type="predicted"/>
<dbReference type="EMBL" id="DAAOCX010000025">
    <property type="protein sequence ID" value="HAD2551589.1"/>
    <property type="molecule type" value="Genomic_DNA"/>
</dbReference>
<evidence type="ECO:0000313" key="3">
    <source>
        <dbReference type="EMBL" id="HAD2653678.1"/>
    </source>
</evidence>
<evidence type="ECO:0000313" key="4">
    <source>
        <dbReference type="EMBL" id="HAD2687071.1"/>
    </source>
</evidence>
<reference evidence="3" key="2">
    <citation type="submission" date="2019-01" db="EMBL/GenBank/DDBJ databases">
        <authorList>
            <consortium name="NCBI Pathogen Detection Project"/>
        </authorList>
    </citation>
    <scope>NUCLEOTIDE SEQUENCE</scope>
    <source>
        <strain evidence="3">Salmonella enterica subsp. enterica</strain>
    </source>
</reference>
<accession>A0A3Z7QRZ4</accession>
<organism evidence="3">
    <name type="scientific">Salmonella enterica I</name>
    <dbReference type="NCBI Taxonomy" id="59201"/>
    <lineage>
        <taxon>Bacteria</taxon>
        <taxon>Pseudomonadati</taxon>
        <taxon>Pseudomonadota</taxon>
        <taxon>Gammaproteobacteria</taxon>
        <taxon>Enterobacterales</taxon>
        <taxon>Enterobacteriaceae</taxon>
        <taxon>Salmonella</taxon>
    </lineage>
</organism>